<dbReference type="InterPro" id="IPR036899">
    <property type="entry name" value="Ribosomal_uL13_sf"/>
</dbReference>
<feature type="transmembrane region" description="Helical" evidence="7">
    <location>
        <begin position="20"/>
        <end position="38"/>
    </location>
</feature>
<evidence type="ECO:0000313" key="9">
    <source>
        <dbReference type="Proteomes" id="UP000033423"/>
    </source>
</evidence>
<evidence type="ECO:0000256" key="4">
    <source>
        <dbReference type="ARBA" id="ARBA00023274"/>
    </source>
</evidence>
<comment type="function">
    <text evidence="6">This protein is one of the early assembly proteins of the 50S ribosomal subunit, although it is not seen to bind rRNA by itself. It is important during the early stages of 50S assembly.</text>
</comment>
<dbReference type="CDD" id="cd00392">
    <property type="entry name" value="Ribosomal_L13"/>
    <property type="match status" value="1"/>
</dbReference>
<name>A0A0F3GMC4_9BACT</name>
<evidence type="ECO:0000256" key="5">
    <source>
        <dbReference type="ARBA" id="ARBA00035201"/>
    </source>
</evidence>
<sequence length="190" mass="21882">MRENNICTIKKLYTHCGKDIDIFFLILYYINNLAKIFGRRMKVMKTIFMKKSDVEKKWYVVDAQGKILGRMASMIANYLRGKHKPIFTPNADTGDFIIVVNAEKIALTANKLNQKFYYHHTGYIGGIKAESAKDKIKRSPETMIRDAVWGMLPKNRLGRAIIKKLKVYRGPQHPHAAQQPETMPEPIKIA</sequence>
<dbReference type="FunFam" id="3.90.1180.10:FF:000001">
    <property type="entry name" value="50S ribosomal protein L13"/>
    <property type="match status" value="1"/>
</dbReference>
<evidence type="ECO:0000256" key="1">
    <source>
        <dbReference type="ARBA" id="ARBA00006227"/>
    </source>
</evidence>
<dbReference type="InterPro" id="IPR005823">
    <property type="entry name" value="Ribosomal_uL13_bac-type"/>
</dbReference>
<dbReference type="Gene3D" id="3.90.1180.10">
    <property type="entry name" value="Ribosomal protein L13"/>
    <property type="match status" value="1"/>
</dbReference>
<dbReference type="Proteomes" id="UP000033423">
    <property type="component" value="Unassembled WGS sequence"/>
</dbReference>
<dbReference type="GO" id="GO:0003729">
    <property type="term" value="F:mRNA binding"/>
    <property type="evidence" value="ECO:0007669"/>
    <property type="project" value="UniProtKB-ARBA"/>
</dbReference>
<dbReference type="AlphaFoldDB" id="A0A0F3GMC4"/>
<dbReference type="NCBIfam" id="TIGR01066">
    <property type="entry name" value="rplM_bact"/>
    <property type="match status" value="1"/>
</dbReference>
<dbReference type="HAMAP" id="MF_01366">
    <property type="entry name" value="Ribosomal_uL13"/>
    <property type="match status" value="1"/>
</dbReference>
<dbReference type="GO" id="GO:0022625">
    <property type="term" value="C:cytosolic large ribosomal subunit"/>
    <property type="evidence" value="ECO:0007669"/>
    <property type="project" value="TreeGrafter"/>
</dbReference>
<keyword evidence="3 6" id="KW-0689">Ribosomal protein</keyword>
<organism evidence="8 9">
    <name type="scientific">Candidatus Magnetobacterium bavaricum</name>
    <dbReference type="NCBI Taxonomy" id="29290"/>
    <lineage>
        <taxon>Bacteria</taxon>
        <taxon>Pseudomonadati</taxon>
        <taxon>Nitrospirota</taxon>
        <taxon>Thermodesulfovibrionia</taxon>
        <taxon>Thermodesulfovibrionales</taxon>
        <taxon>Candidatus Magnetobacteriaceae</taxon>
        <taxon>Candidatus Magnetobacterium</taxon>
    </lineage>
</organism>
<evidence type="ECO:0000256" key="2">
    <source>
        <dbReference type="ARBA" id="ARBA00011838"/>
    </source>
</evidence>
<keyword evidence="7" id="KW-0472">Membrane</keyword>
<dbReference type="SUPFAM" id="SSF52161">
    <property type="entry name" value="Ribosomal protein L13"/>
    <property type="match status" value="1"/>
</dbReference>
<dbReference type="GO" id="GO:0006412">
    <property type="term" value="P:translation"/>
    <property type="evidence" value="ECO:0007669"/>
    <property type="project" value="UniProtKB-UniRule"/>
</dbReference>
<keyword evidence="9" id="KW-1185">Reference proteome</keyword>
<evidence type="ECO:0000256" key="7">
    <source>
        <dbReference type="SAM" id="Phobius"/>
    </source>
</evidence>
<gene>
    <name evidence="6" type="primary">rplM</name>
    <name evidence="8" type="ORF">MBAV_004727</name>
</gene>
<evidence type="ECO:0000256" key="3">
    <source>
        <dbReference type="ARBA" id="ARBA00022980"/>
    </source>
</evidence>
<accession>A0A0F3GMC4</accession>
<dbReference type="InterPro" id="IPR005822">
    <property type="entry name" value="Ribosomal_uL13"/>
</dbReference>
<comment type="subunit">
    <text evidence="2 6">Part of the 50S ribosomal subunit.</text>
</comment>
<dbReference type="GO" id="GO:0017148">
    <property type="term" value="P:negative regulation of translation"/>
    <property type="evidence" value="ECO:0007669"/>
    <property type="project" value="TreeGrafter"/>
</dbReference>
<keyword evidence="7" id="KW-0812">Transmembrane</keyword>
<dbReference type="PANTHER" id="PTHR11545">
    <property type="entry name" value="RIBOSOMAL PROTEIN L13"/>
    <property type="match status" value="1"/>
</dbReference>
<reference evidence="8 9" key="1">
    <citation type="submission" date="2015-02" db="EMBL/GenBank/DDBJ databases">
        <title>Single-cell genomics of uncultivated deep-branching MTB reveals a conserved set of magnetosome genes.</title>
        <authorList>
            <person name="Kolinko S."/>
            <person name="Richter M."/>
            <person name="Glockner F.O."/>
            <person name="Brachmann A."/>
            <person name="Schuler D."/>
        </authorList>
    </citation>
    <scope>NUCLEOTIDE SEQUENCE [LARGE SCALE GENOMIC DNA]</scope>
    <source>
        <strain evidence="8">TM-1</strain>
    </source>
</reference>
<keyword evidence="4 6" id="KW-0687">Ribonucleoprotein</keyword>
<dbReference type="PANTHER" id="PTHR11545:SF2">
    <property type="entry name" value="LARGE RIBOSOMAL SUBUNIT PROTEIN UL13M"/>
    <property type="match status" value="1"/>
</dbReference>
<protein>
    <recommendedName>
        <fullName evidence="5 6">Large ribosomal subunit protein uL13</fullName>
    </recommendedName>
</protein>
<comment type="similarity">
    <text evidence="1 6">Belongs to the universal ribosomal protein uL13 family.</text>
</comment>
<evidence type="ECO:0000256" key="6">
    <source>
        <dbReference type="HAMAP-Rule" id="MF_01366"/>
    </source>
</evidence>
<keyword evidence="7" id="KW-1133">Transmembrane helix</keyword>
<comment type="caution">
    <text evidence="8">The sequence shown here is derived from an EMBL/GenBank/DDBJ whole genome shotgun (WGS) entry which is preliminary data.</text>
</comment>
<dbReference type="EMBL" id="LACI01002053">
    <property type="protein sequence ID" value="KJU83075.1"/>
    <property type="molecule type" value="Genomic_DNA"/>
</dbReference>
<dbReference type="PATRIC" id="fig|29290.4.peg.6264"/>
<dbReference type="Pfam" id="PF00572">
    <property type="entry name" value="Ribosomal_L13"/>
    <property type="match status" value="1"/>
</dbReference>
<proteinExistence type="inferred from homology"/>
<evidence type="ECO:0000313" key="8">
    <source>
        <dbReference type="EMBL" id="KJU83075.1"/>
    </source>
</evidence>
<dbReference type="GO" id="GO:0003735">
    <property type="term" value="F:structural constituent of ribosome"/>
    <property type="evidence" value="ECO:0007669"/>
    <property type="project" value="InterPro"/>
</dbReference>